<dbReference type="Ensembl" id="ENSENLT00000002631.1">
    <property type="protein sequence ID" value="ENSENLP00000002456.1"/>
    <property type="gene ID" value="ENSENLG00000001247.1"/>
</dbReference>
<evidence type="ECO:0000256" key="1">
    <source>
        <dbReference type="ARBA" id="ARBA00001043"/>
    </source>
</evidence>
<evidence type="ECO:0000256" key="11">
    <source>
        <dbReference type="ARBA" id="ARBA00060539"/>
    </source>
</evidence>
<evidence type="ECO:0000256" key="8">
    <source>
        <dbReference type="ARBA" id="ARBA00022631"/>
    </source>
</evidence>
<dbReference type="SMART" id="SM00095">
    <property type="entry name" value="TR_THY"/>
    <property type="match status" value="1"/>
</dbReference>
<evidence type="ECO:0000256" key="13">
    <source>
        <dbReference type="RuleBase" id="RU361270"/>
    </source>
</evidence>
<comment type="subcellular location">
    <subcellularLocation>
        <location evidence="3">Peroxisome</location>
    </subcellularLocation>
</comment>
<name>A0A665TIN9_ECHNA</name>
<dbReference type="PRINTS" id="PR00189">
    <property type="entry name" value="TRNSTHYRETIN"/>
</dbReference>
<dbReference type="PANTHER" id="PTHR10395">
    <property type="entry name" value="URICASE AND TRANSTHYRETIN-RELATED"/>
    <property type="match status" value="1"/>
</dbReference>
<evidence type="ECO:0000256" key="6">
    <source>
        <dbReference type="ARBA" id="ARBA00012609"/>
    </source>
</evidence>
<evidence type="ECO:0000256" key="9">
    <source>
        <dbReference type="ARBA" id="ARBA00022801"/>
    </source>
</evidence>
<dbReference type="InterPro" id="IPR000895">
    <property type="entry name" value="Transthyretin/HIU_hydrolase"/>
</dbReference>
<evidence type="ECO:0000256" key="12">
    <source>
        <dbReference type="PIRSR" id="PIRSR600895-51"/>
    </source>
</evidence>
<comment type="similarity">
    <text evidence="4 13">Belongs to the transthyretin family. 5-hydroxyisourate hydrolase subfamily.</text>
</comment>
<dbReference type="FunCoup" id="A0A665TIN9">
    <property type="interactions" value="37"/>
</dbReference>
<feature type="binding site" evidence="12">
    <location>
        <position position="73"/>
    </location>
    <ligand>
        <name>substrate</name>
    </ligand>
</feature>
<evidence type="ECO:0000313" key="15">
    <source>
        <dbReference type="Ensembl" id="ENSENLP00000002456.1"/>
    </source>
</evidence>
<comment type="function">
    <text evidence="2">Catalyzes the hydrolysis of 5-hydroxyisourate (HIU) to 2-oxo-4-hydroxy-4-carboxy-5-ureidoimidazoline (OHCU).</text>
</comment>
<reference evidence="15" key="1">
    <citation type="submission" date="2021-04" db="EMBL/GenBank/DDBJ databases">
        <authorList>
            <consortium name="Wellcome Sanger Institute Data Sharing"/>
        </authorList>
    </citation>
    <scope>NUCLEOTIDE SEQUENCE [LARGE SCALE GENOMIC DNA]</scope>
</reference>
<evidence type="ECO:0000256" key="3">
    <source>
        <dbReference type="ARBA" id="ARBA00004275"/>
    </source>
</evidence>
<feature type="domain" description="Transthyretin/hydroxyisourate hydrolase" evidence="14">
    <location>
        <begin position="25"/>
        <end position="139"/>
    </location>
</feature>
<evidence type="ECO:0000256" key="2">
    <source>
        <dbReference type="ARBA" id="ARBA00002704"/>
    </source>
</evidence>
<dbReference type="GO" id="GO:0033971">
    <property type="term" value="F:hydroxyisourate hydrolase activity"/>
    <property type="evidence" value="ECO:0007669"/>
    <property type="project" value="UniProtKB-EC"/>
</dbReference>
<keyword evidence="16" id="KW-1185">Reference proteome</keyword>
<keyword evidence="8 13" id="KW-0659">Purine metabolism</keyword>
<dbReference type="Pfam" id="PF00576">
    <property type="entry name" value="Transthyretin"/>
    <property type="match status" value="1"/>
</dbReference>
<dbReference type="EC" id="3.5.2.17" evidence="6 13"/>
<dbReference type="FunFam" id="2.60.40.180:FF:000004">
    <property type="entry name" value="5-hydroxyisourate hydrolase"/>
    <property type="match status" value="1"/>
</dbReference>
<dbReference type="InterPro" id="IPR023416">
    <property type="entry name" value="Transthyretin/HIU_hydrolase_d"/>
</dbReference>
<evidence type="ECO:0000256" key="7">
    <source>
        <dbReference type="ARBA" id="ARBA00017539"/>
    </source>
</evidence>
<organism evidence="15 16">
    <name type="scientific">Echeneis naucrates</name>
    <name type="common">Live sharksucker</name>
    <dbReference type="NCBI Taxonomy" id="173247"/>
    <lineage>
        <taxon>Eukaryota</taxon>
        <taxon>Metazoa</taxon>
        <taxon>Chordata</taxon>
        <taxon>Craniata</taxon>
        <taxon>Vertebrata</taxon>
        <taxon>Euteleostomi</taxon>
        <taxon>Actinopterygii</taxon>
        <taxon>Neopterygii</taxon>
        <taxon>Teleostei</taxon>
        <taxon>Neoteleostei</taxon>
        <taxon>Acanthomorphata</taxon>
        <taxon>Carangaria</taxon>
        <taxon>Carangiformes</taxon>
        <taxon>Echeneidae</taxon>
        <taxon>Echeneis</taxon>
    </lineage>
</organism>
<sequence length="140" mass="15476">MSSNRLQQIQGHILPGNKQSLLMAGSSSPLSTHVLNTAMGVPGSNLALSLYRQDPNTSTWHLITTGTTNADGRCPGLITKDLFTPGVYRMHFETAQYWASMGETSFYPYVQIVFAVNDPGQKYHIPLLLSRFSYSTYRGS</sequence>
<keyword evidence="9 13" id="KW-0378">Hydrolase</keyword>
<evidence type="ECO:0000259" key="14">
    <source>
        <dbReference type="SMART" id="SM00095"/>
    </source>
</evidence>
<dbReference type="OMA" id="AMAPEMG"/>
<dbReference type="SUPFAM" id="SSF49472">
    <property type="entry name" value="Transthyretin (synonym: prealbumin)"/>
    <property type="match status" value="1"/>
</dbReference>
<dbReference type="CDD" id="cd05822">
    <property type="entry name" value="TLP_HIUase"/>
    <property type="match status" value="1"/>
</dbReference>
<reference evidence="15" key="3">
    <citation type="submission" date="2025-09" db="UniProtKB">
        <authorList>
            <consortium name="Ensembl"/>
        </authorList>
    </citation>
    <scope>IDENTIFICATION</scope>
</reference>
<dbReference type="InParanoid" id="A0A665TIN9"/>
<dbReference type="PANTHER" id="PTHR10395:SF11">
    <property type="entry name" value="5-HYDROXYISOURATE HYDROLASE"/>
    <property type="match status" value="1"/>
</dbReference>
<comment type="catalytic activity">
    <reaction evidence="1 13">
        <text>5-hydroxyisourate + H2O = 5-hydroxy-2-oxo-4-ureido-2,5-dihydro-1H-imidazole-5-carboxylate + H(+)</text>
        <dbReference type="Rhea" id="RHEA:23736"/>
        <dbReference type="ChEBI" id="CHEBI:15377"/>
        <dbReference type="ChEBI" id="CHEBI:15378"/>
        <dbReference type="ChEBI" id="CHEBI:18072"/>
        <dbReference type="ChEBI" id="CHEBI:58639"/>
        <dbReference type="EC" id="3.5.2.17"/>
    </reaction>
</comment>
<dbReference type="GO" id="GO:0006144">
    <property type="term" value="P:purine nucleobase metabolic process"/>
    <property type="evidence" value="ECO:0007669"/>
    <property type="project" value="UniProtKB-KW"/>
</dbReference>
<accession>A0A665TIN9</accession>
<keyword evidence="10" id="KW-0576">Peroxisome</keyword>
<evidence type="ECO:0000313" key="16">
    <source>
        <dbReference type="Proteomes" id="UP000472264"/>
    </source>
</evidence>
<gene>
    <name evidence="15" type="primary">uraha</name>
</gene>
<reference evidence="15" key="2">
    <citation type="submission" date="2025-08" db="UniProtKB">
        <authorList>
            <consortium name="Ensembl"/>
        </authorList>
    </citation>
    <scope>IDENTIFICATION</scope>
</reference>
<evidence type="ECO:0000256" key="10">
    <source>
        <dbReference type="ARBA" id="ARBA00023140"/>
    </source>
</evidence>
<feature type="binding site" evidence="12">
    <location>
        <position position="33"/>
    </location>
    <ligand>
        <name>substrate</name>
    </ligand>
</feature>
<dbReference type="GO" id="GO:0005777">
    <property type="term" value="C:peroxisome"/>
    <property type="evidence" value="ECO:0007669"/>
    <property type="project" value="UniProtKB-SubCell"/>
</dbReference>
<feature type="binding site" evidence="12">
    <location>
        <position position="137"/>
    </location>
    <ligand>
        <name>substrate</name>
    </ligand>
</feature>
<protein>
    <recommendedName>
        <fullName evidence="7 13">5-hydroxyisourate hydrolase</fullName>
        <shortName evidence="13">HIU hydrolase</shortName>
        <shortName evidence="13">HIUHase</shortName>
        <ecNumber evidence="6 13">3.5.2.17</ecNumber>
    </recommendedName>
</protein>
<dbReference type="InterPro" id="IPR014306">
    <property type="entry name" value="Hydroxyisourate_hydrolase"/>
</dbReference>
<evidence type="ECO:0000256" key="5">
    <source>
        <dbReference type="ARBA" id="ARBA00011881"/>
    </source>
</evidence>
<evidence type="ECO:0000256" key="4">
    <source>
        <dbReference type="ARBA" id="ARBA00009850"/>
    </source>
</evidence>
<dbReference type="Proteomes" id="UP000472264">
    <property type="component" value="Chromosome 3"/>
</dbReference>
<dbReference type="AlphaFoldDB" id="A0A665TIN9"/>
<dbReference type="InterPro" id="IPR036817">
    <property type="entry name" value="Transthyretin/HIU_hydrolase_sf"/>
</dbReference>
<dbReference type="NCBIfam" id="TIGR02962">
    <property type="entry name" value="hdxy_isourate"/>
    <property type="match status" value="1"/>
</dbReference>
<dbReference type="Gene3D" id="2.60.40.180">
    <property type="entry name" value="Transthyretin/hydroxyisourate hydrolase domain"/>
    <property type="match status" value="1"/>
</dbReference>
<comment type="subunit">
    <text evidence="5 13">Homotetramer.</text>
</comment>
<proteinExistence type="inferred from homology"/>
<comment type="pathway">
    <text evidence="11">Purine metabolism; urate degradation; (S)-allantoin from urate: step 2/3.</text>
</comment>